<feature type="compositionally biased region" description="Polar residues" evidence="1">
    <location>
        <begin position="1"/>
        <end position="12"/>
    </location>
</feature>
<protein>
    <submittedName>
        <fullName evidence="2">Uncharacterized protein</fullName>
    </submittedName>
</protein>
<reference evidence="2 3" key="1">
    <citation type="journal article" date="2020" name="Nature">
        <title>Six reference-quality genomes reveal evolution of bat adaptations.</title>
        <authorList>
            <person name="Jebb D."/>
            <person name="Huang Z."/>
            <person name="Pippel M."/>
            <person name="Hughes G.M."/>
            <person name="Lavrichenko K."/>
            <person name="Devanna P."/>
            <person name="Winkler S."/>
            <person name="Jermiin L.S."/>
            <person name="Skirmuntt E.C."/>
            <person name="Katzourakis A."/>
            <person name="Burkitt-Gray L."/>
            <person name="Ray D.A."/>
            <person name="Sullivan K.A.M."/>
            <person name="Roscito J.G."/>
            <person name="Kirilenko B.M."/>
            <person name="Davalos L.M."/>
            <person name="Corthals A.P."/>
            <person name="Power M.L."/>
            <person name="Jones G."/>
            <person name="Ransome R.D."/>
            <person name="Dechmann D.K.N."/>
            <person name="Locatelli A.G."/>
            <person name="Puechmaille S.J."/>
            <person name="Fedrigo O."/>
            <person name="Jarvis E.D."/>
            <person name="Hiller M."/>
            <person name="Vernes S.C."/>
            <person name="Myers E.W."/>
            <person name="Teeling E.C."/>
        </authorList>
    </citation>
    <scope>NUCLEOTIDE SEQUENCE [LARGE SCALE GENOMIC DNA]</scope>
    <source>
        <strain evidence="2">Bat1K_MPI-CBG_1</strain>
    </source>
</reference>
<proteinExistence type="predicted"/>
<evidence type="ECO:0000313" key="2">
    <source>
        <dbReference type="EMBL" id="KAF6130890.1"/>
    </source>
</evidence>
<name>A0A834BHH2_9CHIR</name>
<comment type="caution">
    <text evidence="2">The sequence shown here is derived from an EMBL/GenBank/DDBJ whole genome shotgun (WGS) entry which is preliminary data.</text>
</comment>
<dbReference type="Proteomes" id="UP000664940">
    <property type="component" value="Unassembled WGS sequence"/>
</dbReference>
<dbReference type="AlphaFoldDB" id="A0A834BHH2"/>
<evidence type="ECO:0000256" key="1">
    <source>
        <dbReference type="SAM" id="MobiDB-lite"/>
    </source>
</evidence>
<sequence length="126" mass="14085">MAQPMSMKQTAKPTGPQGTELLTRGSLAPFLNQDSQRVSQLVSHLVAGARLMCWSRPDPVKHTCPQSRVAAVKSKTRILPLGRSDHQCHTVSHWTSESPTIYLLDMLHLLSNRRKKLLATFVLFNV</sequence>
<accession>A0A834BHH2</accession>
<dbReference type="EMBL" id="JABVXQ010000001">
    <property type="protein sequence ID" value="KAF6130890.1"/>
    <property type="molecule type" value="Genomic_DNA"/>
</dbReference>
<evidence type="ECO:0000313" key="3">
    <source>
        <dbReference type="Proteomes" id="UP000664940"/>
    </source>
</evidence>
<gene>
    <name evidence="2" type="ORF">HJG60_007847</name>
</gene>
<feature type="region of interest" description="Disordered" evidence="1">
    <location>
        <begin position="1"/>
        <end position="22"/>
    </location>
</feature>
<organism evidence="2 3">
    <name type="scientific">Phyllostomus discolor</name>
    <name type="common">pale spear-nosed bat</name>
    <dbReference type="NCBI Taxonomy" id="89673"/>
    <lineage>
        <taxon>Eukaryota</taxon>
        <taxon>Metazoa</taxon>
        <taxon>Chordata</taxon>
        <taxon>Craniata</taxon>
        <taxon>Vertebrata</taxon>
        <taxon>Euteleostomi</taxon>
        <taxon>Mammalia</taxon>
        <taxon>Eutheria</taxon>
        <taxon>Laurasiatheria</taxon>
        <taxon>Chiroptera</taxon>
        <taxon>Yangochiroptera</taxon>
        <taxon>Phyllostomidae</taxon>
        <taxon>Phyllostominae</taxon>
        <taxon>Phyllostomus</taxon>
    </lineage>
</organism>